<keyword evidence="2" id="KW-1185">Reference proteome</keyword>
<reference evidence="2" key="1">
    <citation type="submission" date="2013-02" db="EMBL/GenBank/DDBJ databases">
        <authorList>
            <person name="Hughes D."/>
        </authorList>
    </citation>
    <scope>NUCLEOTIDE SEQUENCE</scope>
    <source>
        <strain>Durham</strain>
        <strain evidence="2">NC isolate 2 -- Noor lab</strain>
    </source>
</reference>
<organism evidence="1 2">
    <name type="scientific">Megaselia scalaris</name>
    <name type="common">Humpbacked fly</name>
    <name type="synonym">Phora scalaris</name>
    <dbReference type="NCBI Taxonomy" id="36166"/>
    <lineage>
        <taxon>Eukaryota</taxon>
        <taxon>Metazoa</taxon>
        <taxon>Ecdysozoa</taxon>
        <taxon>Arthropoda</taxon>
        <taxon>Hexapoda</taxon>
        <taxon>Insecta</taxon>
        <taxon>Pterygota</taxon>
        <taxon>Neoptera</taxon>
        <taxon>Endopterygota</taxon>
        <taxon>Diptera</taxon>
        <taxon>Brachycera</taxon>
        <taxon>Muscomorpha</taxon>
        <taxon>Platypezoidea</taxon>
        <taxon>Phoridae</taxon>
        <taxon>Megaseliini</taxon>
        <taxon>Megaselia</taxon>
    </lineage>
</organism>
<name>T1GX40_MEGSC</name>
<evidence type="ECO:0000313" key="1">
    <source>
        <dbReference type="EnsemblMetazoa" id="MESCA008380-PA"/>
    </source>
</evidence>
<dbReference type="Proteomes" id="UP000015102">
    <property type="component" value="Unassembled WGS sequence"/>
</dbReference>
<dbReference type="EMBL" id="CAQQ02376737">
    <property type="status" value="NOT_ANNOTATED_CDS"/>
    <property type="molecule type" value="Genomic_DNA"/>
</dbReference>
<dbReference type="AlphaFoldDB" id="T1GX40"/>
<reference evidence="1" key="2">
    <citation type="submission" date="2015-06" db="UniProtKB">
        <authorList>
            <consortium name="EnsemblMetazoa"/>
        </authorList>
    </citation>
    <scope>IDENTIFICATION</scope>
</reference>
<dbReference type="EnsemblMetazoa" id="MESCA008380-RA">
    <property type="protein sequence ID" value="MESCA008380-PA"/>
    <property type="gene ID" value="MESCA008380"/>
</dbReference>
<dbReference type="HOGENOM" id="CLU_2690633_0_0_1"/>
<sequence length="74" mass="8397">MGAKRLRWAAKNYSTTKFTYVGCNYGPNTVKEPVDLVNEITKDPVYPVVEPTTEVLAQDSLRTVKLFDPHTQPR</sequence>
<protein>
    <submittedName>
        <fullName evidence="1">Uncharacterized protein</fullName>
    </submittedName>
</protein>
<dbReference type="EMBL" id="CAQQ02376738">
    <property type="status" value="NOT_ANNOTATED_CDS"/>
    <property type="molecule type" value="Genomic_DNA"/>
</dbReference>
<proteinExistence type="predicted"/>
<evidence type="ECO:0000313" key="2">
    <source>
        <dbReference type="Proteomes" id="UP000015102"/>
    </source>
</evidence>
<accession>T1GX40</accession>